<evidence type="ECO:0000313" key="2">
    <source>
        <dbReference type="Proteomes" id="UP000464314"/>
    </source>
</evidence>
<dbReference type="GO" id="GO:0004519">
    <property type="term" value="F:endonuclease activity"/>
    <property type="evidence" value="ECO:0007669"/>
    <property type="project" value="UniProtKB-KW"/>
</dbReference>
<keyword evidence="1" id="KW-0540">Nuclease</keyword>
<evidence type="ECO:0000313" key="1">
    <source>
        <dbReference type="EMBL" id="QHQ63465.1"/>
    </source>
</evidence>
<sequence length="605" mass="69842">MAKAKIIKIGQDVYQVTETKKIKYNDGEKTKEKIVEETRIVKEPIDIWLIGNTGMRNPWRIPSGFKVYAESNLVGKLREPKDQVAFKKLLFHTGEIGGDINKDKDASITRKYRLMFNKYGFTYPEVTLKDGFSQTELGPVDDLTPIGKTFYNADTISAQQECFLRGLVVPMEKLSDELCYSPLLWVLTVMFKLEEITGDTKINFIEFAVCVQTTNPNYDIDKVVEKILNIRKSRMTSDNKKKYDRNLIDLAWESYLKLKVNFRDYADMNLRYIVSSGIVKRAGRGICIVPEYRTLAYELSKKVTSSEPLKERYKQLCNGAPLPTDNIETANKVLQDLVSELTTYNIPYNIPEVPLDSAANINMVRNSLKRDIDKFKEEEYAKHQYKEWKEIYEYMNLLVVNNGQEKELNEDYTIKVPKSEAAAYLEWILWRAFLAINHISNKPYEARGFSIDQDYLPVGTAPGGGPDMVFEFEKYIIVVEVTMSTNSRQEAMEGEPVRRHVADLVLNNDKPVYGIFIANKIDSNTAETFRIGVWYTQDDEKMALRIVPFTLSQFASFFKSLFENNTAHPDKLLSLFTVCFDLKYGREAPEWKRDIDFIVSEMIKN</sequence>
<dbReference type="RefSeq" id="WP_161840277.1">
    <property type="nucleotide sequence ID" value="NZ_CP048000.1"/>
</dbReference>
<keyword evidence="2" id="KW-1185">Reference proteome</keyword>
<dbReference type="InterPro" id="IPR018573">
    <property type="entry name" value="Restrct_endonuc_II_AlwI"/>
</dbReference>
<dbReference type="CDD" id="cd22316">
    <property type="entry name" value="BspD6I-like"/>
    <property type="match status" value="1"/>
</dbReference>
<dbReference type="REBASE" id="366189">
    <property type="entry name" value="Asp3638ORF24040P"/>
</dbReference>
<reference evidence="1 2" key="1">
    <citation type="submission" date="2020-01" db="EMBL/GenBank/DDBJ databases">
        <title>Genome analysis of Anaerocolumna sp. CBA3638.</title>
        <authorList>
            <person name="Kim J."/>
            <person name="Roh S.W."/>
        </authorList>
    </citation>
    <scope>NUCLEOTIDE SEQUENCE [LARGE SCALE GENOMIC DNA]</scope>
    <source>
        <strain evidence="1 2">CBA3638</strain>
    </source>
</reference>
<dbReference type="KEGG" id="anr:Ana3638_24035"/>
<name>A0A6P1TVL9_9FIRM</name>
<dbReference type="Pfam" id="PF09491">
    <property type="entry name" value="RE_AlwI"/>
    <property type="match status" value="1"/>
</dbReference>
<dbReference type="EMBL" id="CP048000">
    <property type="protein sequence ID" value="QHQ63465.1"/>
    <property type="molecule type" value="Genomic_DNA"/>
</dbReference>
<dbReference type="Proteomes" id="UP000464314">
    <property type="component" value="Chromosome"/>
</dbReference>
<organism evidence="1 2">
    <name type="scientific">Anaerocolumna sedimenticola</name>
    <dbReference type="NCBI Taxonomy" id="2696063"/>
    <lineage>
        <taxon>Bacteria</taxon>
        <taxon>Bacillati</taxon>
        <taxon>Bacillota</taxon>
        <taxon>Clostridia</taxon>
        <taxon>Lachnospirales</taxon>
        <taxon>Lachnospiraceae</taxon>
        <taxon>Anaerocolumna</taxon>
    </lineage>
</organism>
<keyword evidence="1" id="KW-0255">Endonuclease</keyword>
<protein>
    <submittedName>
        <fullName evidence="1">AlwI family type II restriction endonuclease</fullName>
    </submittedName>
</protein>
<accession>A0A6P1TVL9</accession>
<dbReference type="AlphaFoldDB" id="A0A6P1TVL9"/>
<dbReference type="Gene3D" id="3.40.91.50">
    <property type="match status" value="1"/>
</dbReference>
<gene>
    <name evidence="1" type="ORF">Ana3638_24035</name>
</gene>
<keyword evidence="1" id="KW-0378">Hydrolase</keyword>
<proteinExistence type="predicted"/>